<organism evidence="1 2">
    <name type="scientific">Solirubrum puertoriconensis</name>
    <dbReference type="NCBI Taxonomy" id="1751427"/>
    <lineage>
        <taxon>Bacteria</taxon>
        <taxon>Pseudomonadati</taxon>
        <taxon>Bacteroidota</taxon>
        <taxon>Cytophagia</taxon>
        <taxon>Cytophagales</taxon>
    </lineage>
</organism>
<dbReference type="EMBL" id="LNAL01000008">
    <property type="protein sequence ID" value="KUG06375.1"/>
    <property type="molecule type" value="Genomic_DNA"/>
</dbReference>
<dbReference type="AlphaFoldDB" id="A0A9X0HI58"/>
<keyword evidence="2" id="KW-1185">Reference proteome</keyword>
<proteinExistence type="predicted"/>
<sequence>MLHVLVTDGQTKTTNNLEEGVATHFSVLMTEDYALDRAYAERIIPNTAYAHPHKLIQELLAIEPDAIVRLRKVQPNLGLVTADDFDKAGLHSVPAALIQELIKLIDYSHPSQPTQ</sequence>
<evidence type="ECO:0000313" key="2">
    <source>
        <dbReference type="Proteomes" id="UP000054223"/>
    </source>
</evidence>
<reference evidence="1 2" key="1">
    <citation type="submission" date="2015-11" db="EMBL/GenBank/DDBJ databases">
        <title>Solirubrum puertoriconensis gen. nov. an environmental bacteria isolated in Puerto Rico.</title>
        <authorList>
            <person name="Cuebas-Irizarry M.F."/>
            <person name="Montalvo-Rodriguez R."/>
        </authorList>
    </citation>
    <scope>NUCLEOTIDE SEQUENCE [LARGE SCALE GENOMIC DNA]</scope>
    <source>
        <strain evidence="1 2">MC1A</strain>
    </source>
</reference>
<protein>
    <submittedName>
        <fullName evidence="1">Uncharacterized protein</fullName>
    </submittedName>
</protein>
<dbReference type="Proteomes" id="UP000054223">
    <property type="component" value="Unassembled WGS sequence"/>
</dbReference>
<accession>A0A9X0HI58</accession>
<comment type="caution">
    <text evidence="1">The sequence shown here is derived from an EMBL/GenBank/DDBJ whole genome shotgun (WGS) entry which is preliminary data.</text>
</comment>
<gene>
    <name evidence="1" type="ORF">ASU33_03185</name>
</gene>
<evidence type="ECO:0000313" key="1">
    <source>
        <dbReference type="EMBL" id="KUG06375.1"/>
    </source>
</evidence>
<name>A0A9X0HI58_SOLP1</name>